<gene>
    <name evidence="2" type="ORF">SOCE26_047360</name>
</gene>
<dbReference type="EMBL" id="CP012673">
    <property type="protein sequence ID" value="AUX43292.1"/>
    <property type="molecule type" value="Genomic_DNA"/>
</dbReference>
<dbReference type="AlphaFoldDB" id="A0A2L0EVI7"/>
<feature type="compositionally biased region" description="Basic residues" evidence="1">
    <location>
        <begin position="97"/>
        <end position="106"/>
    </location>
</feature>
<dbReference type="Proteomes" id="UP000238348">
    <property type="component" value="Chromosome"/>
</dbReference>
<accession>A0A2L0EVI7</accession>
<feature type="region of interest" description="Disordered" evidence="1">
    <location>
        <begin position="1"/>
        <end position="84"/>
    </location>
</feature>
<evidence type="ECO:0000313" key="3">
    <source>
        <dbReference type="Proteomes" id="UP000238348"/>
    </source>
</evidence>
<evidence type="ECO:0000313" key="2">
    <source>
        <dbReference type="EMBL" id="AUX43292.1"/>
    </source>
</evidence>
<organism evidence="2 3">
    <name type="scientific">Sorangium cellulosum</name>
    <name type="common">Polyangium cellulosum</name>
    <dbReference type="NCBI Taxonomy" id="56"/>
    <lineage>
        <taxon>Bacteria</taxon>
        <taxon>Pseudomonadati</taxon>
        <taxon>Myxococcota</taxon>
        <taxon>Polyangia</taxon>
        <taxon>Polyangiales</taxon>
        <taxon>Polyangiaceae</taxon>
        <taxon>Sorangium</taxon>
    </lineage>
</organism>
<feature type="region of interest" description="Disordered" evidence="1">
    <location>
        <begin position="97"/>
        <end position="119"/>
    </location>
</feature>
<proteinExistence type="predicted"/>
<feature type="compositionally biased region" description="Low complexity" evidence="1">
    <location>
        <begin position="107"/>
        <end position="119"/>
    </location>
</feature>
<reference evidence="2 3" key="1">
    <citation type="submission" date="2015-09" db="EMBL/GenBank/DDBJ databases">
        <title>Sorangium comparison.</title>
        <authorList>
            <person name="Zaburannyi N."/>
            <person name="Bunk B."/>
            <person name="Overmann J."/>
            <person name="Mueller R."/>
        </authorList>
    </citation>
    <scope>NUCLEOTIDE SEQUENCE [LARGE SCALE GENOMIC DNA]</scope>
    <source>
        <strain evidence="2 3">So ce26</strain>
    </source>
</reference>
<sequence length="285" mass="30248">MRAPQGAPEAWSPLGAYGTSVGAGSRPPARRRAQPPAGALVVSREGAGWRRRWSCGRPPRPAACSIRRPPRPRGAPPRGPRRCGRRIYSDTLERACRRHRDRRGRSGAHAAPSSPAHRAMWTSMPCQQLPGDSPAAPGCLPAPAGTAPRTCWYGSSDLLARLLGPAGAARRTCWRGSSALLVRLVGPAGTAPRTCWRGSSGLLVRLLGPAGTAPRTCWHDSRSSRRRWPRSRAAGFARRSAGRTPGALAQLPGDTTLLSGSPAPACLAASSAVVLRLPACHPHWR</sequence>
<evidence type="ECO:0000256" key="1">
    <source>
        <dbReference type="SAM" id="MobiDB-lite"/>
    </source>
</evidence>
<protein>
    <submittedName>
        <fullName evidence="2">Uncharacterized protein</fullName>
    </submittedName>
</protein>
<name>A0A2L0EVI7_SORCE</name>